<organism evidence="4 5">
    <name type="scientific">Falsirhodobacter algicola</name>
    <dbReference type="NCBI Taxonomy" id="2692330"/>
    <lineage>
        <taxon>Bacteria</taxon>
        <taxon>Pseudomonadati</taxon>
        <taxon>Pseudomonadota</taxon>
        <taxon>Alphaproteobacteria</taxon>
        <taxon>Rhodobacterales</taxon>
        <taxon>Paracoccaceae</taxon>
        <taxon>Falsirhodobacter</taxon>
    </lineage>
</organism>
<keyword evidence="3" id="KW-0472">Membrane</keyword>
<keyword evidence="1" id="KW-0175">Coiled coil</keyword>
<dbReference type="InterPro" id="IPR050445">
    <property type="entry name" value="Bact_polysacc_biosynth/exp"/>
</dbReference>
<feature type="compositionally biased region" description="Basic residues" evidence="2">
    <location>
        <begin position="1"/>
        <end position="12"/>
    </location>
</feature>
<dbReference type="Proteomes" id="UP000679284">
    <property type="component" value="Chromosome"/>
</dbReference>
<gene>
    <name evidence="4" type="ORF">GR316_01460</name>
</gene>
<feature type="coiled-coil region" evidence="1">
    <location>
        <begin position="411"/>
        <end position="438"/>
    </location>
</feature>
<evidence type="ECO:0000313" key="4">
    <source>
        <dbReference type="EMBL" id="QUS35056.1"/>
    </source>
</evidence>
<dbReference type="EMBL" id="CP047289">
    <property type="protein sequence ID" value="QUS35056.1"/>
    <property type="molecule type" value="Genomic_DNA"/>
</dbReference>
<proteinExistence type="predicted"/>
<dbReference type="GO" id="GO:0005886">
    <property type="term" value="C:plasma membrane"/>
    <property type="evidence" value="ECO:0007669"/>
    <property type="project" value="TreeGrafter"/>
</dbReference>
<sequence length="532" mass="58662">MTTKLTAKRFNMRKAGAAGAEAPPLDDLFNEPDDGMGPGLDLPPPPTGKRREGVRPEEIAAVEAENLTARQLRMARRMALKQGIAASSDPEAVVLLRRKGIDPFQRTTVMDLVVPRESEGENGENVQLPQRIKPISVPSTEQRAEESHLSDLIRIQRDIARRRRRKLIMLALRLAVFVLLPTFVVGWYYFRVATPMYEAHSEFVIQQAMAPQAASGGGGLLTTSSAGLMGVAQDSIAVQGYLQSREAMLRLNNDLNFAGKFVGDHIDALQRLPDDATTEAIYGVYKDNVQIAYDPTEGIVKMDVTADDPHVAVAFSNALIGYAEEQVDQLTQRMRADQMAGAQAGYEKAEANMLAANQKLVDLQERFSVLSSDMEVSLVTSQIGTLQSQILEDRLSLAQIESNPTPNEARAEPLRERIDRMQQQIADLRGQLTSSTANDPSIARLQSELLVAQSDIEMRQTLLAQSLEAMEAARVEATRQTRYLSRSVNPTPPDEATYPRAFENTLVALLIFLGIYLMISMTAAILREQVSS</sequence>
<feature type="region of interest" description="Disordered" evidence="2">
    <location>
        <begin position="1"/>
        <end position="52"/>
    </location>
</feature>
<feature type="transmembrane region" description="Helical" evidence="3">
    <location>
        <begin position="167"/>
        <end position="190"/>
    </location>
</feature>
<dbReference type="KEGG" id="fap:GR316_01460"/>
<evidence type="ECO:0000256" key="2">
    <source>
        <dbReference type="SAM" id="MobiDB-lite"/>
    </source>
</evidence>
<feature type="transmembrane region" description="Helical" evidence="3">
    <location>
        <begin position="506"/>
        <end position="526"/>
    </location>
</feature>
<dbReference type="PANTHER" id="PTHR32309:SF13">
    <property type="entry name" value="FERRIC ENTEROBACTIN TRANSPORT PROTEIN FEPE"/>
    <property type="match status" value="1"/>
</dbReference>
<keyword evidence="3" id="KW-1133">Transmembrane helix</keyword>
<dbReference type="PANTHER" id="PTHR32309">
    <property type="entry name" value="TYROSINE-PROTEIN KINASE"/>
    <property type="match status" value="1"/>
</dbReference>
<accession>A0A8J8MQZ2</accession>
<dbReference type="GO" id="GO:0004713">
    <property type="term" value="F:protein tyrosine kinase activity"/>
    <property type="evidence" value="ECO:0007669"/>
    <property type="project" value="TreeGrafter"/>
</dbReference>
<name>A0A8J8MQZ2_9RHOB</name>
<evidence type="ECO:0000256" key="1">
    <source>
        <dbReference type="SAM" id="Coils"/>
    </source>
</evidence>
<protein>
    <submittedName>
        <fullName evidence="4">Capsule biosynthesis protein</fullName>
    </submittedName>
</protein>
<evidence type="ECO:0000313" key="5">
    <source>
        <dbReference type="Proteomes" id="UP000679284"/>
    </source>
</evidence>
<dbReference type="AlphaFoldDB" id="A0A8J8MQZ2"/>
<keyword evidence="3" id="KW-0812">Transmembrane</keyword>
<reference evidence="4" key="1">
    <citation type="submission" date="2020-01" db="EMBL/GenBank/DDBJ databases">
        <authorList>
            <person name="Yang Y."/>
            <person name="Kwon Y.M."/>
        </authorList>
    </citation>
    <scope>NUCLEOTIDE SEQUENCE</scope>
    <source>
        <strain evidence="4">PG104</strain>
    </source>
</reference>
<keyword evidence="5" id="KW-1185">Reference proteome</keyword>
<evidence type="ECO:0000256" key="3">
    <source>
        <dbReference type="SAM" id="Phobius"/>
    </source>
</evidence>